<feature type="transmembrane region" description="Helical" evidence="1">
    <location>
        <begin position="65"/>
        <end position="87"/>
    </location>
</feature>
<dbReference type="InterPro" id="IPR018688">
    <property type="entry name" value="PpoB2-like"/>
</dbReference>
<organism evidence="2 3">
    <name type="scientific">Tropicibacter oceani</name>
    <dbReference type="NCBI Taxonomy" id="3058420"/>
    <lineage>
        <taxon>Bacteria</taxon>
        <taxon>Pseudomonadati</taxon>
        <taxon>Pseudomonadota</taxon>
        <taxon>Alphaproteobacteria</taxon>
        <taxon>Rhodobacterales</taxon>
        <taxon>Roseobacteraceae</taxon>
        <taxon>Tropicibacter</taxon>
    </lineage>
</organism>
<reference evidence="2 3" key="1">
    <citation type="submission" date="2023-05" db="EMBL/GenBank/DDBJ databases">
        <title>YMD87, complete Genome.</title>
        <authorList>
            <person name="Zhang J."/>
            <person name="Xu X."/>
        </authorList>
    </citation>
    <scope>NUCLEOTIDE SEQUENCE [LARGE SCALE GENOMIC DNA]</scope>
    <source>
        <strain evidence="2 3">YMD87</strain>
    </source>
</reference>
<feature type="transmembrane region" description="Helical" evidence="1">
    <location>
        <begin position="135"/>
        <end position="154"/>
    </location>
</feature>
<evidence type="ECO:0000313" key="3">
    <source>
        <dbReference type="Proteomes" id="UP001241605"/>
    </source>
</evidence>
<sequence>MTDLALRDISWLLFYALVLGAWAALYLMALGSGAIAWGGPGALAEALATLCTGTGAGGAGLLGLWTMWAVMGAAMMLPTLLPMLSTYSGFAGRLQGGQAGWWGIVAGYALVWASFAVLAALVQAGLARVGLVDRFGAATAVWFQAGLLIVAGGYQLSKAKTHCQSACLSPMSYFMGRFRPGLAGGVRMGIEQGLWCVGCCWAIMALGFAGGVMNLAWMGLATLFMVLEKLPQIGARLRRPAGVILVLAGLALMAFEIGKAGAIWL</sequence>
<evidence type="ECO:0000313" key="2">
    <source>
        <dbReference type="EMBL" id="WGW03180.1"/>
    </source>
</evidence>
<feature type="transmembrane region" description="Helical" evidence="1">
    <location>
        <begin position="12"/>
        <end position="37"/>
    </location>
</feature>
<keyword evidence="1" id="KW-1133">Transmembrane helix</keyword>
<name>A0ABY8QF05_9RHOB</name>
<dbReference type="Pfam" id="PF09948">
    <property type="entry name" value="PpoB2"/>
    <property type="match status" value="1"/>
</dbReference>
<accession>A0ABY8QF05</accession>
<keyword evidence="3" id="KW-1185">Reference proteome</keyword>
<feature type="transmembrane region" description="Helical" evidence="1">
    <location>
        <begin position="237"/>
        <end position="255"/>
    </location>
</feature>
<gene>
    <name evidence="2" type="ORF">QF118_14785</name>
</gene>
<evidence type="ECO:0000256" key="1">
    <source>
        <dbReference type="SAM" id="Phobius"/>
    </source>
</evidence>
<protein>
    <submittedName>
        <fullName evidence="2">DUF2182 domain-containing protein</fullName>
    </submittedName>
</protein>
<dbReference type="Proteomes" id="UP001241605">
    <property type="component" value="Chromosome"/>
</dbReference>
<keyword evidence="1" id="KW-0472">Membrane</keyword>
<keyword evidence="1" id="KW-0812">Transmembrane</keyword>
<dbReference type="EMBL" id="CP124616">
    <property type="protein sequence ID" value="WGW03180.1"/>
    <property type="molecule type" value="Genomic_DNA"/>
</dbReference>
<feature type="transmembrane region" description="Helical" evidence="1">
    <location>
        <begin position="194"/>
        <end position="217"/>
    </location>
</feature>
<dbReference type="RefSeq" id="WP_282299807.1">
    <property type="nucleotide sequence ID" value="NZ_CP124616.1"/>
</dbReference>
<feature type="transmembrane region" description="Helical" evidence="1">
    <location>
        <begin position="99"/>
        <end position="123"/>
    </location>
</feature>
<proteinExistence type="predicted"/>